<reference evidence="8" key="1">
    <citation type="submission" date="2007-04" db="EMBL/GenBank/DDBJ databases">
        <title>Annotation of Pediculus humanus corporis strain USDA.</title>
        <authorList>
            <person name="Kirkness E."/>
            <person name="Hannick L."/>
            <person name="Hass B."/>
            <person name="Bruggner R."/>
            <person name="Lawson D."/>
            <person name="Bidwell S."/>
            <person name="Joardar V."/>
            <person name="Caler E."/>
            <person name="Walenz B."/>
            <person name="Inman J."/>
            <person name="Schobel S."/>
            <person name="Galinsky K."/>
            <person name="Amedeo P."/>
            <person name="Strausberg R."/>
        </authorList>
    </citation>
    <scope>NUCLEOTIDE SEQUENCE</scope>
    <source>
        <strain evidence="8">USDA</strain>
    </source>
</reference>
<name>E0VSF7_PEDHC</name>
<dbReference type="OrthoDB" id="18786at2759"/>
<dbReference type="Pfam" id="PF10392">
    <property type="entry name" value="COG5_N"/>
    <property type="match status" value="1"/>
</dbReference>
<comment type="subcellular location">
    <subcellularLocation>
        <location evidence="1">Golgi apparatus membrane</location>
        <topology evidence="1">Peripheral membrane protein</topology>
    </subcellularLocation>
</comment>
<dbReference type="InParanoid" id="E0VSF7"/>
<evidence type="ECO:0000256" key="3">
    <source>
        <dbReference type="ARBA" id="ARBA00023034"/>
    </source>
</evidence>
<evidence type="ECO:0000256" key="1">
    <source>
        <dbReference type="ARBA" id="ARBA00004395"/>
    </source>
</evidence>
<dbReference type="Proteomes" id="UP000009046">
    <property type="component" value="Unassembled WGS sequence"/>
</dbReference>
<evidence type="ECO:0000313" key="10">
    <source>
        <dbReference type="Proteomes" id="UP000009046"/>
    </source>
</evidence>
<dbReference type="GeneID" id="8234430"/>
<keyword evidence="3" id="KW-0333">Golgi apparatus</keyword>
<organism>
    <name type="scientific">Pediculus humanus subsp. corporis</name>
    <name type="common">Body louse</name>
    <dbReference type="NCBI Taxonomy" id="121224"/>
    <lineage>
        <taxon>Eukaryota</taxon>
        <taxon>Metazoa</taxon>
        <taxon>Ecdysozoa</taxon>
        <taxon>Arthropoda</taxon>
        <taxon>Hexapoda</taxon>
        <taxon>Insecta</taxon>
        <taxon>Pterygota</taxon>
        <taxon>Neoptera</taxon>
        <taxon>Paraneoptera</taxon>
        <taxon>Psocodea</taxon>
        <taxon>Troctomorpha</taxon>
        <taxon>Phthiraptera</taxon>
        <taxon>Anoplura</taxon>
        <taxon>Pediculidae</taxon>
        <taxon>Pediculus</taxon>
    </lineage>
</organism>
<dbReference type="CTD" id="8234430"/>
<dbReference type="RefSeq" id="XP_002429051.1">
    <property type="nucleotide sequence ID" value="XM_002429006.1"/>
</dbReference>
<reference evidence="9" key="3">
    <citation type="submission" date="2021-02" db="UniProtKB">
        <authorList>
            <consortium name="EnsemblMetazoa"/>
        </authorList>
    </citation>
    <scope>IDENTIFICATION</scope>
    <source>
        <strain evidence="9">USDA</strain>
    </source>
</reference>
<evidence type="ECO:0000313" key="9">
    <source>
        <dbReference type="EnsemblMetazoa" id="PHUM418010-PA"/>
    </source>
</evidence>
<dbReference type="OMA" id="MMVEYFE"/>
<dbReference type="EMBL" id="DS235750">
    <property type="protein sequence ID" value="EEB16313.1"/>
    <property type="molecule type" value="Genomic_DNA"/>
</dbReference>
<evidence type="ECO:0000256" key="4">
    <source>
        <dbReference type="ARBA" id="ARBA00023136"/>
    </source>
</evidence>
<evidence type="ECO:0000256" key="2">
    <source>
        <dbReference type="ARBA" id="ARBA00020974"/>
    </source>
</evidence>
<dbReference type="EMBL" id="AAZO01005127">
    <property type="status" value="NOT_ANNOTATED_CDS"/>
    <property type="molecule type" value="Genomic_DNA"/>
</dbReference>
<dbReference type="FunCoup" id="E0VSF7">
    <property type="interactions" value="883"/>
</dbReference>
<dbReference type="GO" id="GO:0006891">
    <property type="term" value="P:intra-Golgi vesicle-mediated transport"/>
    <property type="evidence" value="ECO:0007669"/>
    <property type="project" value="InterPro"/>
</dbReference>
<dbReference type="PANTHER" id="PTHR13228">
    <property type="entry name" value="CONSERVED OLIGOMERIC GOLGI COMPLEX COMPONENT 5"/>
    <property type="match status" value="1"/>
</dbReference>
<feature type="region of interest" description="Disordered" evidence="5">
    <location>
        <begin position="252"/>
        <end position="275"/>
    </location>
</feature>
<accession>E0VSF7</accession>
<dbReference type="eggNOG" id="KOG2211">
    <property type="taxonomic scope" value="Eukaryota"/>
</dbReference>
<dbReference type="KEGG" id="phu:Phum_PHUM418010"/>
<dbReference type="STRING" id="121224.E0VSF7"/>
<dbReference type="InterPro" id="IPR019465">
    <property type="entry name" value="Cog5"/>
</dbReference>
<evidence type="ECO:0000259" key="6">
    <source>
        <dbReference type="Pfam" id="PF10392"/>
    </source>
</evidence>
<protein>
    <recommendedName>
        <fullName evidence="2">Conserved oligomeric Golgi complex subunit 5</fullName>
    </recommendedName>
</protein>
<sequence>MTSVEESVFDVLKNDDFLKNFITPSNNVSMEQCSQILSVNEQVLKLCEGIEALNKEIQRQVSENHEDLLFHATWIEKLEDVMEMMSVHMQSLISGTERISSKIIEPFQKMEQQNLIMENILKTLDILRKIARVLVVSHRLPLHISSEADILKISQNIRELDQLWVEKDLSNLKILESNQRTLKTIRNDVSEKTKVQLVSGIKKQKMEQISQSVQILYNLNMLVTSVSDFVNSSLNSLKQLITDNLNTLLDSAKPKSGSSTELSKRGPGKAAMPSMGNTLSFRPRLWSALDEIFDVIYSYAIEIEILEASLYQSKNDFTNIKSQNFIEIFPENKREITQNFWLSINSYLGDQLIKSSKSCKFIREALEGEYPRFLRLYIDLCKKLQTYEKPENFSYNFVICKNVIATFEQAYLSNLDSVVSFPVHNMFSLDVVPKLVPSTEDIDTLIRIIRSELSVALFDANLSSTIARNITKSIGIFCNLCEEHIVVQGPDAVQVIGPRKAAQDRNIEISNRLEYLKLKLKSVTSNLGKNTDAADILNLSLVTYADSLITKIISGMLDSIVQAIKKIISTIHVEDFSREEEKENSISLYMRELTAFVSRAYSNYLKPFESQDVLKKCCAESGMSCIKFFLRHISLIRPLGSGGRVRLVSDCTEFETAMMVFLGDEPKSYRMLRVFKLILSQSPQEILNNSAIGETIPYSLVLFYLFSYAPEEMKSPHESGIDPRIKSIESLSEYLDNHESEREKIDLINRTMAKYCESVRQIPGKNFDSIYGVMAHLIQKFRSTI</sequence>
<feature type="domain" description="Conserved oligomeric Golgi complex subunit 5 helical" evidence="7">
    <location>
        <begin position="169"/>
        <end position="379"/>
    </location>
</feature>
<dbReference type="InterPro" id="IPR049176">
    <property type="entry name" value="COG5_N"/>
</dbReference>
<dbReference type="GO" id="GO:0017119">
    <property type="term" value="C:Golgi transport complex"/>
    <property type="evidence" value="ECO:0007669"/>
    <property type="project" value="InterPro"/>
</dbReference>
<reference evidence="8" key="2">
    <citation type="submission" date="2007-04" db="EMBL/GenBank/DDBJ databases">
        <title>The genome of the human body louse.</title>
        <authorList>
            <consortium name="The Human Body Louse Genome Consortium"/>
            <person name="Kirkness E."/>
            <person name="Walenz B."/>
            <person name="Hass B."/>
            <person name="Bruggner R."/>
            <person name="Strausberg R."/>
        </authorList>
    </citation>
    <scope>NUCLEOTIDE SEQUENCE</scope>
    <source>
        <strain evidence="8">USDA</strain>
    </source>
</reference>
<dbReference type="GO" id="GO:0000139">
    <property type="term" value="C:Golgi membrane"/>
    <property type="evidence" value="ECO:0007669"/>
    <property type="project" value="UniProtKB-SubCell"/>
</dbReference>
<dbReference type="HOGENOM" id="CLU_009839_1_1_1"/>
<feature type="domain" description="Conserved oligomeric Golgi complex subunit 5 N-terminal" evidence="6">
    <location>
        <begin position="31"/>
        <end position="140"/>
    </location>
</feature>
<gene>
    <name evidence="9" type="primary">8234430</name>
    <name evidence="8" type="ORF">Phum_PHUM418010</name>
</gene>
<dbReference type="EnsemblMetazoa" id="PHUM418010-RA">
    <property type="protein sequence ID" value="PHUM418010-PA"/>
    <property type="gene ID" value="PHUM418010"/>
</dbReference>
<keyword evidence="10" id="KW-1185">Reference proteome</keyword>
<evidence type="ECO:0000259" key="7">
    <source>
        <dbReference type="Pfam" id="PF20649"/>
    </source>
</evidence>
<keyword evidence="4" id="KW-0472">Membrane</keyword>
<dbReference type="InterPro" id="IPR048485">
    <property type="entry name" value="COG5_helical"/>
</dbReference>
<evidence type="ECO:0000256" key="5">
    <source>
        <dbReference type="SAM" id="MobiDB-lite"/>
    </source>
</evidence>
<dbReference type="PANTHER" id="PTHR13228:SF3">
    <property type="entry name" value="CONSERVED OLIGOMERIC GOLGI COMPLEX SUBUNIT 5"/>
    <property type="match status" value="1"/>
</dbReference>
<dbReference type="Pfam" id="PF20649">
    <property type="entry name" value="COG5_C"/>
    <property type="match status" value="1"/>
</dbReference>
<dbReference type="VEuPathDB" id="VectorBase:PHUM418010"/>
<evidence type="ECO:0000313" key="8">
    <source>
        <dbReference type="EMBL" id="EEB16313.1"/>
    </source>
</evidence>
<dbReference type="AlphaFoldDB" id="E0VSF7"/>
<proteinExistence type="predicted"/>